<dbReference type="InterPro" id="IPR018779">
    <property type="entry name" value="RecJ_C"/>
</dbReference>
<dbReference type="GO" id="GO:0006310">
    <property type="term" value="P:DNA recombination"/>
    <property type="evidence" value="ECO:0007669"/>
    <property type="project" value="InterPro"/>
</dbReference>
<dbReference type="AlphaFoldDB" id="A0A9X4AL47"/>
<dbReference type="Gene3D" id="3.90.1640.30">
    <property type="match status" value="1"/>
</dbReference>
<evidence type="ECO:0000259" key="8">
    <source>
        <dbReference type="Pfam" id="PF10141"/>
    </source>
</evidence>
<gene>
    <name evidence="10" type="primary">recJ</name>
    <name evidence="10" type="ORF">NC797_04920</name>
</gene>
<dbReference type="InterPro" id="IPR003156">
    <property type="entry name" value="DHHA1_dom"/>
</dbReference>
<dbReference type="PANTHER" id="PTHR30255">
    <property type="entry name" value="SINGLE-STRANDED-DNA-SPECIFIC EXONUCLEASE RECJ"/>
    <property type="match status" value="1"/>
</dbReference>
<dbReference type="NCBIfam" id="TIGR00644">
    <property type="entry name" value="recJ"/>
    <property type="match status" value="1"/>
</dbReference>
<dbReference type="SUPFAM" id="SSF64182">
    <property type="entry name" value="DHH phosphoesterases"/>
    <property type="match status" value="1"/>
</dbReference>
<feature type="domain" description="DHHA1" evidence="7">
    <location>
        <begin position="343"/>
        <end position="433"/>
    </location>
</feature>
<feature type="domain" description="Single-stranded-DNA-specific exonuclease RecJ C-terminal" evidence="8">
    <location>
        <begin position="563"/>
        <end position="763"/>
    </location>
</feature>
<dbReference type="Proteomes" id="UP001145050">
    <property type="component" value="Unassembled WGS sequence"/>
</dbReference>
<keyword evidence="5 10" id="KW-0269">Exonuclease</keyword>
<feature type="domain" description="DDH" evidence="6">
    <location>
        <begin position="82"/>
        <end position="225"/>
    </location>
</feature>
<feature type="domain" description="RecJ OB" evidence="9">
    <location>
        <begin position="451"/>
        <end position="556"/>
    </location>
</feature>
<comment type="similarity">
    <text evidence="1">Belongs to the RecJ family.</text>
</comment>
<evidence type="ECO:0000313" key="11">
    <source>
        <dbReference type="Proteomes" id="UP001145050"/>
    </source>
</evidence>
<dbReference type="Pfam" id="PF01368">
    <property type="entry name" value="DHH"/>
    <property type="match status" value="1"/>
</dbReference>
<proteinExistence type="inferred from homology"/>
<dbReference type="GO" id="GO:0006281">
    <property type="term" value="P:DNA repair"/>
    <property type="evidence" value="ECO:0007669"/>
    <property type="project" value="InterPro"/>
</dbReference>
<evidence type="ECO:0000256" key="1">
    <source>
        <dbReference type="ARBA" id="ARBA00005915"/>
    </source>
</evidence>
<dbReference type="GO" id="GO:0008409">
    <property type="term" value="F:5'-3' exonuclease activity"/>
    <property type="evidence" value="ECO:0007669"/>
    <property type="project" value="InterPro"/>
</dbReference>
<evidence type="ECO:0000259" key="9">
    <source>
        <dbReference type="Pfam" id="PF17768"/>
    </source>
</evidence>
<name>A0A9X4AL47_9BACI</name>
<keyword evidence="4" id="KW-0378">Hydrolase</keyword>
<evidence type="ECO:0000256" key="2">
    <source>
        <dbReference type="ARBA" id="ARBA00019841"/>
    </source>
</evidence>
<dbReference type="Pfam" id="PF02272">
    <property type="entry name" value="DHHA1"/>
    <property type="match status" value="1"/>
</dbReference>
<dbReference type="Gene3D" id="3.10.310.30">
    <property type="match status" value="1"/>
</dbReference>
<dbReference type="PANTHER" id="PTHR30255:SF2">
    <property type="entry name" value="SINGLE-STRANDED-DNA-SPECIFIC EXONUCLEASE RECJ"/>
    <property type="match status" value="1"/>
</dbReference>
<dbReference type="InterPro" id="IPR051673">
    <property type="entry name" value="SSDNA_exonuclease_RecJ"/>
</dbReference>
<dbReference type="EMBL" id="JAMQKB010000003">
    <property type="protein sequence ID" value="MDC3423851.1"/>
    <property type="molecule type" value="Genomic_DNA"/>
</dbReference>
<keyword evidence="3" id="KW-0540">Nuclease</keyword>
<sequence length="781" mass="87498">MLRSQANWNYTYNETKADVSPLDQMIDSDLTKQLLWQRGITTADQAARFLHPDLNHLHDPGLLHDIDKACLRVKEAIANKEHILVYGDYDADGVSSTAVMMEALLELGAICEFYIPNRFTEGYGPNEVAFKEAKEQGFQLIITVDNGIAAVQEAEVAKQLGIDLIITDHHEAQKDIPTAFAIIHPKCSKEYPFKELAGVGVAFKFAQHLLGYFPSQLLDLVVIGTIADLVPLVAENRVLAHFGLKAISNSNRPGIKALKKVCNIEGPITEEQIGFMIGPRMNAVGRLQEANPAVDLLLTKDMDQAVELAAFVQDVNQERQVIVSEIAKEAEQMVNETAGDADVIIVAKEGWNEGVLGIVASKLVKKFDRPAIVLSIHPQKGEAKGSARSIDAFDLFSSCMEIREHFTRFGGHAQAAGMTLPIDRIDIVRNKLHAIADRQLSPEDFKPVLSIDATTDIDALSISGIAEIEKLAPFGMGNPKPLFFVKGSVKEIRQIGSRQNHLKLTMANGQALLDGVGFGMGNLYHQISKSSMIHAVGELGINEWNGRQKVQIMLKDFEIPEWQLFDYRGVRSIEKQVAHVLPETALAIQLKEHPPRLHELSVPVLSYQEVMNQGINNAHVKDLILLEMPATLDDLSEIVADIRPERIFACYQLDGGSYLKGIPTREEFKWFYAMMLKRKQFHFEKELDKLAAFKGWSVDKIKFISKVFFELEFVKIEDGILYPISKPTKKDLTESELYQQRLQQLDLEEILYYSNYTQLKNWLQENMKAPASLKEEVMSGL</sequence>
<evidence type="ECO:0000313" key="10">
    <source>
        <dbReference type="EMBL" id="MDC3423851.1"/>
    </source>
</evidence>
<dbReference type="InterPro" id="IPR001667">
    <property type="entry name" value="DDH_dom"/>
</dbReference>
<dbReference type="InterPro" id="IPR041122">
    <property type="entry name" value="RecJ_OB"/>
</dbReference>
<dbReference type="InterPro" id="IPR038763">
    <property type="entry name" value="DHH_sf"/>
</dbReference>
<evidence type="ECO:0000259" key="7">
    <source>
        <dbReference type="Pfam" id="PF02272"/>
    </source>
</evidence>
<evidence type="ECO:0000259" key="6">
    <source>
        <dbReference type="Pfam" id="PF01368"/>
    </source>
</evidence>
<evidence type="ECO:0000256" key="5">
    <source>
        <dbReference type="ARBA" id="ARBA00022839"/>
    </source>
</evidence>
<accession>A0A9X4AL47</accession>
<evidence type="ECO:0000256" key="4">
    <source>
        <dbReference type="ARBA" id="ARBA00022801"/>
    </source>
</evidence>
<evidence type="ECO:0000256" key="3">
    <source>
        <dbReference type="ARBA" id="ARBA00022722"/>
    </source>
</evidence>
<organism evidence="10 11">
    <name type="scientific">Terrihalobacillus insolitus</name>
    <dbReference type="NCBI Taxonomy" id="2950438"/>
    <lineage>
        <taxon>Bacteria</taxon>
        <taxon>Bacillati</taxon>
        <taxon>Bacillota</taxon>
        <taxon>Bacilli</taxon>
        <taxon>Bacillales</taxon>
        <taxon>Bacillaceae</taxon>
        <taxon>Terrihalobacillus</taxon>
    </lineage>
</organism>
<reference evidence="10" key="1">
    <citation type="submission" date="2022-06" db="EMBL/GenBank/DDBJ databases">
        <title>Aquibacillus sp. a new bacterium isolated from soil saline samples.</title>
        <authorList>
            <person name="Galisteo C."/>
            <person name="De La Haba R."/>
            <person name="Sanchez-Porro C."/>
            <person name="Ventosa A."/>
        </authorList>
    </citation>
    <scope>NUCLEOTIDE SEQUENCE</scope>
    <source>
        <strain evidence="10">3ASR75-11</strain>
    </source>
</reference>
<dbReference type="Pfam" id="PF17768">
    <property type="entry name" value="RecJ_OB"/>
    <property type="match status" value="1"/>
</dbReference>
<protein>
    <recommendedName>
        <fullName evidence="2">Single-stranded-DNA-specific exonuclease RecJ</fullName>
    </recommendedName>
</protein>
<keyword evidence="11" id="KW-1185">Reference proteome</keyword>
<dbReference type="InterPro" id="IPR004610">
    <property type="entry name" value="RecJ"/>
</dbReference>
<comment type="caution">
    <text evidence="10">The sequence shown here is derived from an EMBL/GenBank/DDBJ whole genome shotgun (WGS) entry which is preliminary data.</text>
</comment>
<dbReference type="GO" id="GO:0003676">
    <property type="term" value="F:nucleic acid binding"/>
    <property type="evidence" value="ECO:0007669"/>
    <property type="project" value="InterPro"/>
</dbReference>
<dbReference type="Pfam" id="PF10141">
    <property type="entry name" value="ssDNA-exonuc_C"/>
    <property type="match status" value="1"/>
</dbReference>
<dbReference type="RefSeq" id="WP_272435627.1">
    <property type="nucleotide sequence ID" value="NZ_JAMQKB010000003.1"/>
</dbReference>